<evidence type="ECO:0000259" key="2">
    <source>
        <dbReference type="Pfam" id="PF14033"/>
    </source>
</evidence>
<reference evidence="3" key="1">
    <citation type="journal article" date="2020" name="Fungal Divers.">
        <title>Resolving the Mortierellaceae phylogeny through synthesis of multi-gene phylogenetics and phylogenomics.</title>
        <authorList>
            <person name="Vandepol N."/>
            <person name="Liber J."/>
            <person name="Desiro A."/>
            <person name="Na H."/>
            <person name="Kennedy M."/>
            <person name="Barry K."/>
            <person name="Grigoriev I.V."/>
            <person name="Miller A.N."/>
            <person name="O'Donnell K."/>
            <person name="Stajich J.E."/>
            <person name="Bonito G."/>
        </authorList>
    </citation>
    <scope>NUCLEOTIDE SEQUENCE</scope>
    <source>
        <strain evidence="3">NRRL 6426</strain>
    </source>
</reference>
<feature type="domain" description="DUF4246" evidence="2">
    <location>
        <begin position="46"/>
        <end position="176"/>
    </location>
</feature>
<keyword evidence="4" id="KW-1185">Reference proteome</keyword>
<comment type="caution">
    <text evidence="3">The sequence shown here is derived from an EMBL/GenBank/DDBJ whole genome shotgun (WGS) entry which is preliminary data.</text>
</comment>
<dbReference type="Pfam" id="PF14033">
    <property type="entry name" value="DUF4246"/>
    <property type="match status" value="3"/>
</dbReference>
<dbReference type="PANTHER" id="PTHR33119:SF1">
    <property type="entry name" value="FE2OG DIOXYGENASE DOMAIN-CONTAINING PROTEIN"/>
    <property type="match status" value="1"/>
</dbReference>
<dbReference type="InterPro" id="IPR049192">
    <property type="entry name" value="DUF4246_C"/>
</dbReference>
<dbReference type="Proteomes" id="UP000748756">
    <property type="component" value="Unassembled WGS sequence"/>
</dbReference>
<dbReference type="EMBL" id="JAAAUQ010000210">
    <property type="protein sequence ID" value="KAF9152919.1"/>
    <property type="molecule type" value="Genomic_DNA"/>
</dbReference>
<feature type="domain" description="DUF4246" evidence="2">
    <location>
        <begin position="306"/>
        <end position="350"/>
    </location>
</feature>
<feature type="domain" description="DUF4246" evidence="2">
    <location>
        <begin position="200"/>
        <end position="299"/>
    </location>
</feature>
<evidence type="ECO:0000313" key="4">
    <source>
        <dbReference type="Proteomes" id="UP000748756"/>
    </source>
</evidence>
<evidence type="ECO:0000256" key="1">
    <source>
        <dbReference type="SAM" id="MobiDB-lite"/>
    </source>
</evidence>
<protein>
    <recommendedName>
        <fullName evidence="2">DUF4246 domain-containing protein</fullName>
    </recommendedName>
</protein>
<dbReference type="PANTHER" id="PTHR33119">
    <property type="entry name" value="IFI3P"/>
    <property type="match status" value="1"/>
</dbReference>
<proteinExistence type="predicted"/>
<evidence type="ECO:0000313" key="3">
    <source>
        <dbReference type="EMBL" id="KAF9152919.1"/>
    </source>
</evidence>
<sequence>MDPEIAGKWRQEILEASLEREVQYHLREEQLDCIFKDLEWQAQRHQDQIDKDFKSRLVQCVRKLEDAPDDKKDWHSDSNSQVFDLVQPSAFPFAAGRTRVTNKEVVPPLEFLAAGNVLEIAPISEPSKVDLTFYSKRHQWLPTDIIVTSKDKFGVKSYINNLHVVEHKDMYSALSKRMPEFEPKEGSDYSYEEEKEVEGEKSPKEPTVYVNADDYNLKTHGKPLQVIVKLANIQLTPDTPEHEGGARHIEGMANEDIVATGIYYHTENISESRLNFRIRVREPDHPWSDDRGILHLYGLVNYKDLHQVHSFKLLNPIKPGSHKILAFFPVNLDDPVFLTTFVPPQQRAWDNWAFVAEVRQRLSPELLYKVDQMVDWRMDLEKTKKHREKLMKERRYFSETINTELLELPFSLCEH</sequence>
<name>A0A9P5S4B2_9FUNG</name>
<dbReference type="OrthoDB" id="415532at2759"/>
<dbReference type="AlphaFoldDB" id="A0A9P5S4B2"/>
<feature type="region of interest" description="Disordered" evidence="1">
    <location>
        <begin position="181"/>
        <end position="207"/>
    </location>
</feature>
<organism evidence="3 4">
    <name type="scientific">Linnemannia schmuckeri</name>
    <dbReference type="NCBI Taxonomy" id="64567"/>
    <lineage>
        <taxon>Eukaryota</taxon>
        <taxon>Fungi</taxon>
        <taxon>Fungi incertae sedis</taxon>
        <taxon>Mucoromycota</taxon>
        <taxon>Mortierellomycotina</taxon>
        <taxon>Mortierellomycetes</taxon>
        <taxon>Mortierellales</taxon>
        <taxon>Mortierellaceae</taxon>
        <taxon>Linnemannia</taxon>
    </lineage>
</organism>
<dbReference type="InterPro" id="IPR025340">
    <property type="entry name" value="DUF4246"/>
</dbReference>
<accession>A0A9P5S4B2</accession>
<gene>
    <name evidence="3" type="ORF">BG015_004458</name>
</gene>